<dbReference type="GO" id="GO:0005759">
    <property type="term" value="C:mitochondrial matrix"/>
    <property type="evidence" value="ECO:0007669"/>
    <property type="project" value="TreeGrafter"/>
</dbReference>
<keyword evidence="2" id="KW-0809">Transit peptide</keyword>
<dbReference type="InterPro" id="IPR017703">
    <property type="entry name" value="YgfZ/GCV_T_CS"/>
</dbReference>
<dbReference type="Proteomes" id="UP000243459">
    <property type="component" value="Chromosome 1"/>
</dbReference>
<dbReference type="SUPFAM" id="SSF103025">
    <property type="entry name" value="Folate-binding domain"/>
    <property type="match status" value="1"/>
</dbReference>
<dbReference type="InterPro" id="IPR045179">
    <property type="entry name" value="YgfZ/GcvT"/>
</dbReference>
<gene>
    <name evidence="5" type="ORF">A4U43_C01F13130</name>
</gene>
<keyword evidence="3" id="KW-0496">Mitochondrion</keyword>
<dbReference type="Pfam" id="PF25455">
    <property type="entry name" value="Beta-barrel_CAF17_C"/>
    <property type="match status" value="1"/>
</dbReference>
<evidence type="ECO:0000313" key="6">
    <source>
        <dbReference type="Proteomes" id="UP000243459"/>
    </source>
</evidence>
<dbReference type="GO" id="GO:0016226">
    <property type="term" value="P:iron-sulfur cluster assembly"/>
    <property type="evidence" value="ECO:0007669"/>
    <property type="project" value="TreeGrafter"/>
</dbReference>
<accession>A0A5P1FTN3</accession>
<dbReference type="NCBIfam" id="TIGR03317">
    <property type="entry name" value="ygfZ_signature"/>
    <property type="match status" value="1"/>
</dbReference>
<evidence type="ECO:0000256" key="1">
    <source>
        <dbReference type="ARBA" id="ARBA00004173"/>
    </source>
</evidence>
<proteinExistence type="predicted"/>
<dbReference type="PANTHER" id="PTHR22602">
    <property type="entry name" value="TRANSFERASE CAF17, MITOCHONDRIAL-RELATED"/>
    <property type="match status" value="1"/>
</dbReference>
<dbReference type="OMA" id="NMLVAND"/>
<dbReference type="InterPro" id="IPR027266">
    <property type="entry name" value="TrmE/GcvT-like"/>
</dbReference>
<reference evidence="6" key="1">
    <citation type="journal article" date="2017" name="Nat. Commun.">
        <title>The asparagus genome sheds light on the origin and evolution of a young Y chromosome.</title>
        <authorList>
            <person name="Harkess A."/>
            <person name="Zhou J."/>
            <person name="Xu C."/>
            <person name="Bowers J.E."/>
            <person name="Van der Hulst R."/>
            <person name="Ayyampalayam S."/>
            <person name="Mercati F."/>
            <person name="Riccardi P."/>
            <person name="McKain M.R."/>
            <person name="Kakrana A."/>
            <person name="Tang H."/>
            <person name="Ray J."/>
            <person name="Groenendijk J."/>
            <person name="Arikit S."/>
            <person name="Mathioni S.M."/>
            <person name="Nakano M."/>
            <person name="Shan H."/>
            <person name="Telgmann-Rauber A."/>
            <person name="Kanno A."/>
            <person name="Yue Z."/>
            <person name="Chen H."/>
            <person name="Li W."/>
            <person name="Chen Y."/>
            <person name="Xu X."/>
            <person name="Zhang Y."/>
            <person name="Luo S."/>
            <person name="Chen H."/>
            <person name="Gao J."/>
            <person name="Mao Z."/>
            <person name="Pires J.C."/>
            <person name="Luo M."/>
            <person name="Kudrna D."/>
            <person name="Wing R.A."/>
            <person name="Meyers B.C."/>
            <person name="Yi K."/>
            <person name="Kong H."/>
            <person name="Lavrijsen P."/>
            <person name="Sunseri F."/>
            <person name="Falavigna A."/>
            <person name="Ye Y."/>
            <person name="Leebens-Mack J.H."/>
            <person name="Chen G."/>
        </authorList>
    </citation>
    <scope>NUCLEOTIDE SEQUENCE [LARGE SCALE GENOMIC DNA]</scope>
    <source>
        <strain evidence="6">cv. DH0086</strain>
    </source>
</reference>
<dbReference type="AlphaFoldDB" id="A0A5P1FTN3"/>
<dbReference type="PANTHER" id="PTHR22602:SF0">
    <property type="entry name" value="TRANSFERASE CAF17, MITOCHONDRIAL-RELATED"/>
    <property type="match status" value="1"/>
</dbReference>
<comment type="subcellular location">
    <subcellularLocation>
        <location evidence="1">Mitochondrion</location>
    </subcellularLocation>
</comment>
<dbReference type="InterPro" id="IPR057460">
    <property type="entry name" value="CAF17_C"/>
</dbReference>
<feature type="domain" description="CAF17 C-terminal" evidence="4">
    <location>
        <begin position="174"/>
        <end position="255"/>
    </location>
</feature>
<evidence type="ECO:0000256" key="2">
    <source>
        <dbReference type="ARBA" id="ARBA00022946"/>
    </source>
</evidence>
<organism evidence="5 6">
    <name type="scientific">Asparagus officinalis</name>
    <name type="common">Garden asparagus</name>
    <dbReference type="NCBI Taxonomy" id="4686"/>
    <lineage>
        <taxon>Eukaryota</taxon>
        <taxon>Viridiplantae</taxon>
        <taxon>Streptophyta</taxon>
        <taxon>Embryophyta</taxon>
        <taxon>Tracheophyta</taxon>
        <taxon>Spermatophyta</taxon>
        <taxon>Magnoliopsida</taxon>
        <taxon>Liliopsida</taxon>
        <taxon>Asparagales</taxon>
        <taxon>Asparagaceae</taxon>
        <taxon>Asparagoideae</taxon>
        <taxon>Asparagus</taxon>
    </lineage>
</organism>
<name>A0A5P1FTN3_ASPOF</name>
<dbReference type="EMBL" id="CM007381">
    <property type="protein sequence ID" value="ONK80040.1"/>
    <property type="molecule type" value="Genomic_DNA"/>
</dbReference>
<protein>
    <recommendedName>
        <fullName evidence="4">CAF17 C-terminal domain-containing protein</fullName>
    </recommendedName>
</protein>
<evidence type="ECO:0000313" key="5">
    <source>
        <dbReference type="EMBL" id="ONK80040.1"/>
    </source>
</evidence>
<keyword evidence="6" id="KW-1185">Reference proteome</keyword>
<sequence length="269" mass="30058">MADVDASAVDEVLDCFKRYRLRSKVEIDNLDNEFSCWQRFGGNLFNSDQENLEPEAGSVGWGMGVDRAGASAAHGNNSGWQWFKDPRLDCLGFRGIFPSSTTPPLVESDKETNEEHYLQWRVERGIAEGSTEIPKGDAIPLEYNLVGLNAISFDKGCYVGQELVARTHHRGVIRKRLLPMKFTDDNGRDMEQKVSPGSEVIDLSSNKKVGSVNTALGSCGMGLLKLEDAFKKSGNLRIKERVDVKVKVIRPDWWPAEWTRLHEQQTAAA</sequence>
<dbReference type="Gramene" id="ONK80040">
    <property type="protein sequence ID" value="ONK80040"/>
    <property type="gene ID" value="A4U43_C01F13130"/>
</dbReference>
<evidence type="ECO:0000259" key="4">
    <source>
        <dbReference type="Pfam" id="PF25455"/>
    </source>
</evidence>
<evidence type="ECO:0000256" key="3">
    <source>
        <dbReference type="ARBA" id="ARBA00023128"/>
    </source>
</evidence>
<dbReference type="Gene3D" id="3.30.1360.120">
    <property type="entry name" value="Probable tRNA modification gtpase trme, domain 1"/>
    <property type="match status" value="1"/>
</dbReference>